<dbReference type="InterPro" id="IPR014756">
    <property type="entry name" value="Ig_E-set"/>
</dbReference>
<comment type="catalytic activity">
    <reaction evidence="5">
        <text>Hydrolysis of (1-&gt;6)-alpha-D-glucosidic linkages in pullulan, amylopectin and glycogen, and in the alpha- and beta-limit dextrins of amylopectin and glycogen.</text>
        <dbReference type="EC" id="3.2.1.41"/>
    </reaction>
</comment>
<evidence type="ECO:0000256" key="8">
    <source>
        <dbReference type="ARBA" id="ARBA00031076"/>
    </source>
</evidence>
<dbReference type="GO" id="GO:0030246">
    <property type="term" value="F:carbohydrate binding"/>
    <property type="evidence" value="ECO:0007669"/>
    <property type="project" value="InterPro"/>
</dbReference>
<dbReference type="Gene3D" id="2.60.40.10">
    <property type="entry name" value="Immunoglobulins"/>
    <property type="match status" value="1"/>
</dbReference>
<dbReference type="GO" id="GO:0005975">
    <property type="term" value="P:carbohydrate metabolic process"/>
    <property type="evidence" value="ECO:0007669"/>
    <property type="project" value="InterPro"/>
</dbReference>
<dbReference type="GO" id="GO:0051060">
    <property type="term" value="F:pullulanase activity"/>
    <property type="evidence" value="ECO:0007669"/>
    <property type="project" value="UniProtKB-EC"/>
</dbReference>
<sequence>MRTRTRKFKALFLALATLSVGFPSIASGANPETVKLTVHYQRVEADYGSWNLWLWKNMATGTDVDVSKTGVLFTSDDAFGKIATIEITGMDKFDNLGIIVRKGVWLSKDVPDDRFISKFGANGVTEIWLRQNDPTIYYELPTTAAPKAPDNKMTKLYESAEFSAKYTYTGNDLGNTYSPTATKFRVWAPTAIAVTLVTYAKADSPLSSAVETRMTPDVNGTWVASLSGDQEGLIYNYRVTLEGPTNEAVDPYVRATTINGTRGVVVNLAKTNPTGWNKSKPAFSGKATDAVIYELHVRDLSMDSSSGISAANKGKFLAFTELNTKSGAVQTGVSSIKDLGVTHVELLPIYDFQSVNEAAPTFNWGYDPQNYNVPEGSYSSDPTKPTARISELKRAIQSMHSVGLRVNMDVVYNHVYNASTFSQNLITPGYFFRTDDSGALTNGSGCGNDVATERPMVRKFIVDSVKYWASEYNLDGFRFDLMGLMDIKTINEVTAALKVIDPTIIVIGEGWDMGTLEKDLRASQTNISKLNNVAHFNDQIRDGLKGSVFKASDTGWATGKLSAVGDIKPGIVGNTNYDPMFLNAWNTTSPTQSVNYVESHDNLTLADKLTASVKGISPTGIAQLSQFATSIAFLSQGVPFMQAGQEFLRSKNGDDNSYKSDDATNSLKWSTKLKYSATVNYYKGLIALRAAHPAFRMTTTSAMKANIKFFKGTDTLIAYSINGKAVGDKAKTIVVIHNADTANATFTLPNANSWNIVAKGSLIGTKTLQVLKAGKVVIPGQSTMVLIQ</sequence>
<dbReference type="InterPro" id="IPR013780">
    <property type="entry name" value="Glyco_hydro_b"/>
</dbReference>
<gene>
    <name evidence="10" type="ORF">UFOPK3574_00653</name>
</gene>
<protein>
    <recommendedName>
        <fullName evidence="6">pullulanase</fullName>
        <ecNumber evidence="6">3.2.1.41</ecNumber>
    </recommendedName>
    <alternativeName>
        <fullName evidence="7">Alpha-dextrin endo-1,6-alpha-glucosidase</fullName>
    </alternativeName>
    <alternativeName>
        <fullName evidence="8">Pullulan 6-glucanohydrolase</fullName>
    </alternativeName>
</protein>
<accession>A0A6J5Z781</accession>
<name>A0A6J5Z781_9ZZZZ</name>
<dbReference type="CDD" id="cd11341">
    <property type="entry name" value="AmyAc_Pullulanase_LD-like"/>
    <property type="match status" value="1"/>
</dbReference>
<dbReference type="AlphaFoldDB" id="A0A6J5Z781"/>
<evidence type="ECO:0000313" key="10">
    <source>
        <dbReference type="EMBL" id="CAB4337376.1"/>
    </source>
</evidence>
<evidence type="ECO:0000256" key="1">
    <source>
        <dbReference type="ARBA" id="ARBA00008061"/>
    </source>
</evidence>
<dbReference type="NCBIfam" id="TIGR02104">
    <property type="entry name" value="pulA_typeI"/>
    <property type="match status" value="1"/>
</dbReference>
<evidence type="ECO:0000256" key="2">
    <source>
        <dbReference type="ARBA" id="ARBA00022729"/>
    </source>
</evidence>
<evidence type="ECO:0000256" key="6">
    <source>
        <dbReference type="ARBA" id="ARBA00024062"/>
    </source>
</evidence>
<dbReference type="SUPFAM" id="SSF49452">
    <property type="entry name" value="Starch-binding domain-like"/>
    <property type="match status" value="1"/>
</dbReference>
<evidence type="ECO:0000259" key="9">
    <source>
        <dbReference type="SMART" id="SM00642"/>
    </source>
</evidence>
<dbReference type="SMART" id="SM00642">
    <property type="entry name" value="Aamy"/>
    <property type="match status" value="1"/>
</dbReference>
<dbReference type="Pfam" id="PF02922">
    <property type="entry name" value="CBM_48"/>
    <property type="match status" value="1"/>
</dbReference>
<keyword evidence="2" id="KW-0732">Signal</keyword>
<evidence type="ECO:0000256" key="4">
    <source>
        <dbReference type="ARBA" id="ARBA00023295"/>
    </source>
</evidence>
<dbReference type="SUPFAM" id="SSF51445">
    <property type="entry name" value="(Trans)glycosidases"/>
    <property type="match status" value="1"/>
</dbReference>
<reference evidence="10" key="1">
    <citation type="submission" date="2020-05" db="EMBL/GenBank/DDBJ databases">
        <authorList>
            <person name="Chiriac C."/>
            <person name="Salcher M."/>
            <person name="Ghai R."/>
            <person name="Kavagutti S V."/>
        </authorList>
    </citation>
    <scope>NUCLEOTIDE SEQUENCE</scope>
</reference>
<evidence type="ECO:0000256" key="7">
    <source>
        <dbReference type="ARBA" id="ARBA00029618"/>
    </source>
</evidence>
<feature type="domain" description="Glycosyl hydrolase family 13 catalytic" evidence="9">
    <location>
        <begin position="321"/>
        <end position="689"/>
    </location>
</feature>
<dbReference type="InterPro" id="IPR011840">
    <property type="entry name" value="PulA_typeI"/>
</dbReference>
<dbReference type="Pfam" id="PF21653">
    <property type="entry name" value="pulA_all-beta"/>
    <property type="match status" value="1"/>
</dbReference>
<organism evidence="10">
    <name type="scientific">freshwater metagenome</name>
    <dbReference type="NCBI Taxonomy" id="449393"/>
    <lineage>
        <taxon>unclassified sequences</taxon>
        <taxon>metagenomes</taxon>
        <taxon>ecological metagenomes</taxon>
    </lineage>
</organism>
<dbReference type="SUPFAM" id="SSF81296">
    <property type="entry name" value="E set domains"/>
    <property type="match status" value="1"/>
</dbReference>
<dbReference type="Pfam" id="PF03714">
    <property type="entry name" value="PUD"/>
    <property type="match status" value="1"/>
</dbReference>
<comment type="similarity">
    <text evidence="1">Belongs to the glycosyl hydrolase 13 family.</text>
</comment>
<keyword evidence="3" id="KW-0378">Hydrolase</keyword>
<dbReference type="InterPro" id="IPR017853">
    <property type="entry name" value="GH"/>
</dbReference>
<dbReference type="Gene3D" id="3.20.20.80">
    <property type="entry name" value="Glycosidases"/>
    <property type="match status" value="1"/>
</dbReference>
<dbReference type="InterPro" id="IPR005323">
    <property type="entry name" value="CBM41_pullulanase"/>
</dbReference>
<dbReference type="InterPro" id="IPR013784">
    <property type="entry name" value="Carb-bd-like_fold"/>
</dbReference>
<dbReference type="CDD" id="cd02860">
    <property type="entry name" value="E_set_Pullulanase"/>
    <property type="match status" value="1"/>
</dbReference>
<dbReference type="PANTHER" id="PTHR43002">
    <property type="entry name" value="GLYCOGEN DEBRANCHING ENZYME"/>
    <property type="match status" value="1"/>
</dbReference>
<dbReference type="Gene3D" id="2.60.40.1110">
    <property type="match status" value="1"/>
</dbReference>
<dbReference type="CDD" id="cd10315">
    <property type="entry name" value="CBM41_pullulanase"/>
    <property type="match status" value="1"/>
</dbReference>
<dbReference type="EMBL" id="CAESAF010000060">
    <property type="protein sequence ID" value="CAB4337376.1"/>
    <property type="molecule type" value="Genomic_DNA"/>
</dbReference>
<keyword evidence="4" id="KW-0326">Glycosidase</keyword>
<dbReference type="InterPro" id="IPR006047">
    <property type="entry name" value="GH13_cat_dom"/>
</dbReference>
<dbReference type="InterPro" id="IPR049117">
    <property type="entry name" value="pulA_all-beta"/>
</dbReference>
<evidence type="ECO:0000256" key="3">
    <source>
        <dbReference type="ARBA" id="ARBA00022801"/>
    </source>
</evidence>
<proteinExistence type="inferred from homology"/>
<dbReference type="InterPro" id="IPR013783">
    <property type="entry name" value="Ig-like_fold"/>
</dbReference>
<dbReference type="Gene3D" id="2.60.40.1180">
    <property type="entry name" value="Golgi alpha-mannosidase II"/>
    <property type="match status" value="1"/>
</dbReference>
<dbReference type="InterPro" id="IPR004193">
    <property type="entry name" value="Glyco_hydro_13_N"/>
</dbReference>
<evidence type="ECO:0000256" key="5">
    <source>
        <dbReference type="ARBA" id="ARBA00023965"/>
    </source>
</evidence>
<dbReference type="EC" id="3.2.1.41" evidence="6"/>